<feature type="binding site" evidence="18">
    <location>
        <position position="1438"/>
    </location>
    <ligand>
        <name>Ca(2+)</name>
        <dbReference type="ChEBI" id="CHEBI:29108"/>
    </ligand>
</feature>
<dbReference type="Gene3D" id="1.10.287.70">
    <property type="match status" value="4"/>
</dbReference>
<evidence type="ECO:0000256" key="19">
    <source>
        <dbReference type="RuleBase" id="RU003808"/>
    </source>
</evidence>
<feature type="transmembrane region" description="Helical" evidence="21">
    <location>
        <begin position="789"/>
        <end position="808"/>
    </location>
</feature>
<dbReference type="FunFam" id="1.20.120.350:FF:000079">
    <property type="entry name" value="Calcium channel subunit Cch1"/>
    <property type="match status" value="1"/>
</dbReference>
<dbReference type="FunFam" id="1.10.287.70:FF:000118">
    <property type="entry name" value="Calcium channel subunit Cch1"/>
    <property type="match status" value="1"/>
</dbReference>
<evidence type="ECO:0000256" key="1">
    <source>
        <dbReference type="ARBA" id="ARBA00004651"/>
    </source>
</evidence>
<feature type="transmembrane region" description="Helical" evidence="21">
    <location>
        <begin position="850"/>
        <end position="867"/>
    </location>
</feature>
<feature type="domain" description="EF-hand" evidence="22">
    <location>
        <begin position="1804"/>
        <end position="1839"/>
    </location>
</feature>
<dbReference type="HOGENOM" id="CLU_000443_0_0_1"/>
<feature type="compositionally biased region" description="Basic and acidic residues" evidence="20">
    <location>
        <begin position="53"/>
        <end position="69"/>
    </location>
</feature>
<evidence type="ECO:0000313" key="24">
    <source>
        <dbReference type="Proteomes" id="UP000030641"/>
    </source>
</evidence>
<gene>
    <name evidence="23" type="ORF">AUEXF2481DRAFT_45612</name>
</gene>
<feature type="transmembrane region" description="Helical" evidence="21">
    <location>
        <begin position="1612"/>
        <end position="1632"/>
    </location>
</feature>
<feature type="transmembrane region" description="Helical" evidence="21">
    <location>
        <begin position="912"/>
        <end position="931"/>
    </location>
</feature>
<dbReference type="PANTHER" id="PTHR45628:SF7">
    <property type="entry name" value="VOLTAGE-DEPENDENT CALCIUM CHANNEL TYPE A SUBUNIT ALPHA-1"/>
    <property type="match status" value="1"/>
</dbReference>
<evidence type="ECO:0000259" key="22">
    <source>
        <dbReference type="PROSITE" id="PS50222"/>
    </source>
</evidence>
<accession>A0A074YXK1</accession>
<evidence type="ECO:0000256" key="10">
    <source>
        <dbReference type="ARBA" id="ARBA00022989"/>
    </source>
</evidence>
<comment type="function">
    <text evidence="15">Voltage-gated, high-affinity calcium channel that functions together with MID1 to mediate calcium entry into cells. Required during conditions of environmental stress.</text>
</comment>
<dbReference type="GO" id="GO:0098703">
    <property type="term" value="P:calcium ion import across plasma membrane"/>
    <property type="evidence" value="ECO:0007669"/>
    <property type="project" value="TreeGrafter"/>
</dbReference>
<keyword evidence="6 19" id="KW-0107">Calcium channel</keyword>
<dbReference type="Pfam" id="PF00520">
    <property type="entry name" value="Ion_trans"/>
    <property type="match status" value="4"/>
</dbReference>
<proteinExistence type="inferred from homology"/>
<dbReference type="InParanoid" id="A0A074YXK1"/>
<keyword evidence="13" id="KW-0325">Glycoprotein</keyword>
<keyword evidence="14" id="KW-0407">Ion channel</keyword>
<evidence type="ECO:0000256" key="9">
    <source>
        <dbReference type="ARBA" id="ARBA00022882"/>
    </source>
</evidence>
<dbReference type="OMA" id="TLFIAWN"/>
<feature type="transmembrane region" description="Helical" evidence="21">
    <location>
        <begin position="1466"/>
        <end position="1488"/>
    </location>
</feature>
<evidence type="ECO:0000256" key="16">
    <source>
        <dbReference type="ARBA" id="ARBA00061395"/>
    </source>
</evidence>
<dbReference type="PROSITE" id="PS50222">
    <property type="entry name" value="EF_HAND_2"/>
    <property type="match status" value="1"/>
</dbReference>
<evidence type="ECO:0000256" key="17">
    <source>
        <dbReference type="ARBA" id="ARBA00067459"/>
    </source>
</evidence>
<dbReference type="InterPro" id="IPR005821">
    <property type="entry name" value="Ion_trans_dom"/>
</dbReference>
<dbReference type="FunFam" id="1.20.120.350:FF:000098">
    <property type="entry name" value="Calcium channel subunit Cch1"/>
    <property type="match status" value="1"/>
</dbReference>
<feature type="region of interest" description="Disordered" evidence="20">
    <location>
        <begin position="2005"/>
        <end position="2078"/>
    </location>
</feature>
<feature type="transmembrane region" description="Helical" evidence="21">
    <location>
        <begin position="1580"/>
        <end position="1600"/>
    </location>
</feature>
<evidence type="ECO:0000256" key="4">
    <source>
        <dbReference type="ARBA" id="ARBA00022553"/>
    </source>
</evidence>
<feature type="region of interest" description="Disordered" evidence="20">
    <location>
        <begin position="1"/>
        <end position="197"/>
    </location>
</feature>
<keyword evidence="11" id="KW-0406">Ion transport</keyword>
<feature type="region of interest" description="Disordered" evidence="20">
    <location>
        <begin position="2176"/>
        <end position="2232"/>
    </location>
</feature>
<dbReference type="PANTHER" id="PTHR45628">
    <property type="entry name" value="VOLTAGE-DEPENDENT CALCIUM CHANNEL TYPE A SUBUNIT ALPHA-1"/>
    <property type="match status" value="1"/>
</dbReference>
<evidence type="ECO:0000256" key="3">
    <source>
        <dbReference type="ARBA" id="ARBA00022475"/>
    </source>
</evidence>
<feature type="transmembrane region" description="Helical" evidence="21">
    <location>
        <begin position="1638"/>
        <end position="1654"/>
    </location>
</feature>
<evidence type="ECO:0000256" key="14">
    <source>
        <dbReference type="ARBA" id="ARBA00023303"/>
    </source>
</evidence>
<dbReference type="InterPro" id="IPR002048">
    <property type="entry name" value="EF_hand_dom"/>
</dbReference>
<keyword evidence="9 19" id="KW-0851">Voltage-gated channel</keyword>
<feature type="transmembrane region" description="Helical" evidence="21">
    <location>
        <begin position="1261"/>
        <end position="1282"/>
    </location>
</feature>
<feature type="transmembrane region" description="Helical" evidence="21">
    <location>
        <begin position="713"/>
        <end position="739"/>
    </location>
</feature>
<feature type="transmembrane region" description="Helical" evidence="21">
    <location>
        <begin position="549"/>
        <end position="572"/>
    </location>
</feature>
<dbReference type="InterPro" id="IPR027359">
    <property type="entry name" value="Volt_channel_dom_sf"/>
</dbReference>
<feature type="region of interest" description="Disordered" evidence="20">
    <location>
        <begin position="1086"/>
        <end position="1112"/>
    </location>
</feature>
<dbReference type="PRINTS" id="PR00167">
    <property type="entry name" value="CACHANNEL"/>
</dbReference>
<dbReference type="GO" id="GO:0005891">
    <property type="term" value="C:voltage-gated calcium channel complex"/>
    <property type="evidence" value="ECO:0007669"/>
    <property type="project" value="InterPro"/>
</dbReference>
<feature type="transmembrane region" description="Helical" evidence="21">
    <location>
        <begin position="409"/>
        <end position="436"/>
    </location>
</feature>
<keyword evidence="8 18" id="KW-0106">Calcium</keyword>
<feature type="transmembrane region" description="Helical" evidence="21">
    <location>
        <begin position="820"/>
        <end position="838"/>
    </location>
</feature>
<feature type="transmembrane region" description="Helical" evidence="21">
    <location>
        <begin position="986"/>
        <end position="1011"/>
    </location>
</feature>
<feature type="compositionally biased region" description="Polar residues" evidence="20">
    <location>
        <begin position="2010"/>
        <end position="2074"/>
    </location>
</feature>
<evidence type="ECO:0000256" key="6">
    <source>
        <dbReference type="ARBA" id="ARBA00022673"/>
    </source>
</evidence>
<feature type="compositionally biased region" description="Low complexity" evidence="20">
    <location>
        <begin position="2146"/>
        <end position="2162"/>
    </location>
</feature>
<feature type="transmembrane region" description="Helical" evidence="21">
    <location>
        <begin position="584"/>
        <end position="603"/>
    </location>
</feature>
<dbReference type="EMBL" id="KL584749">
    <property type="protein sequence ID" value="KER00875.1"/>
    <property type="molecule type" value="Genomic_DNA"/>
</dbReference>
<dbReference type="InterPro" id="IPR050599">
    <property type="entry name" value="VDCC_alpha-1_subunit"/>
</dbReference>
<dbReference type="RefSeq" id="XP_013349367.1">
    <property type="nucleotide sequence ID" value="XM_013493913.1"/>
</dbReference>
<keyword evidence="5 19" id="KW-0109">Calcium transport</keyword>
<feature type="region of interest" description="Disordered" evidence="20">
    <location>
        <begin position="227"/>
        <end position="279"/>
    </location>
</feature>
<comment type="subcellular location">
    <subcellularLocation>
        <location evidence="1">Cell membrane</location>
        <topology evidence="1">Multi-pass membrane protein</topology>
    </subcellularLocation>
    <subcellularLocation>
        <location evidence="19">Membrane</location>
        <topology evidence="19">Multi-pass membrane protein</topology>
    </subcellularLocation>
</comment>
<evidence type="ECO:0000256" key="20">
    <source>
        <dbReference type="SAM" id="MobiDB-lite"/>
    </source>
</evidence>
<evidence type="ECO:0000256" key="7">
    <source>
        <dbReference type="ARBA" id="ARBA00022692"/>
    </source>
</evidence>
<evidence type="ECO:0000256" key="13">
    <source>
        <dbReference type="ARBA" id="ARBA00023180"/>
    </source>
</evidence>
<evidence type="ECO:0000313" key="23">
    <source>
        <dbReference type="EMBL" id="KER00875.1"/>
    </source>
</evidence>
<feature type="transmembrane region" description="Helical" evidence="21">
    <location>
        <begin position="1666"/>
        <end position="1691"/>
    </location>
</feature>
<sequence>MADESPTVNSRRHRRNQSTPLNSIPLQDLGPSQHAPISPDPPSPSAQASHRRTLSDRGRSLFRRNRDSLLSHSPAGNPPPPNTRAYSPISEDPPSPPQIDRKLSPLAYVTSPTGHRTRVDDGQDEDERTPLSPHEGSSFQQAMGFAGISLGAPARPSLHSAHGRMGSVPSLRTVDTSPYDEEPDDPTGFFPHEEDMDTVPLTDMNRRLEAHSPQRNDRGSFQSIRFLSPSVSHSNNPDVESGNLTPSGRWSRSPDGHSRSPANSRRSLSPMGDSPFHRAGDMMRKMSMRVVNISNEPEVAERMIRRKSSVGRSPRIPESGFSGDGAPHSPVSEKMPSPMLRPPNPFRGKSLGIFPPDSKLRLKLADLLLHPMTEPFILVLIVFQTTLLAVEARNNVNDEPRSKRFGTTWIDIALLVLFIIYTIEIMIRVIVSGFVVNPIEYSTIDRKVGLRTAVMRKANDMFALHRKPSVRNLNPLPPLTPGPQPGILRSLTTNTMMEVPGGSKQAQLQRLAFRAFLRHSFNRLDFLAVCSFWISFIIGIFGVESQKHVFVFRMLSCLRIVRLLGITSGTLVILRSLKKAAPTLLNVAFLTGFFWLLFAIIGVQSFKSSLRRTCVWTNPNDASETFTNAFQFCGGYLLPNGTARPWIHADGSPGADDAKGFYCPINSVCIEGDNPYNGTVSYDNIFQSLEMVFVVMSSNTFSDQLYYLADSDYLSAGIFFAAGIIIFPLWLVNLLIAVITSSFQVIRDESKASAFTAQEQVKHLDTEEGSDGFKQKTSTLKHFVGNTRWIWIAVITYGLIVQCLRSAYMSPSRDAFLNSSEIGVTIALDIEIILRFIADWRKFHKSKRNLVDLALAVITTVIQIPVIKHSGQPYAWLTFFQIIRIYRVVLAVEMTRTLILTVLGDFSGFANLIMFVMLLCFLAAIFATQIFRGQIPQENDEGEAIRVPFFDIYNAFLGMYQIFSSENWTDIMYDVTSYNVAFNNGWIGAAFCIMWFILANFIVLNMFIAVIQENFDVSEDEKRLQQVKAFLAKRQINATSGSQGTLSLSTIFKFGQVRRQDPLDYGSAQTEMLLKDAVVRDFLDDHEIDSDTSPPSTSDGMPTNNQPVKSGTLSQRWEQLLNRLFNREPNPFYSNVELQKAHEEVDTRQMVKEVVAANERVKRAQREYLRKYPNYNVSMFIFRINNPIRKVCQRIVGPGRGGDRIEGVAPSRPIWYGFSAFIYAAIVAMVLLACVTTPLYQKEYFRTHDFEARNWFVYSDMGFATLFTVESIIRVIADGFYWTPNAYYRSSWGIIDGIVLVTLWTDIFTTIYNPGGGSRAVGAFKALRALRLLNVSDNARDTFHSVIVMGGWKVISAAFVSMSLLIPFAIYGLNIFNGRFMECNDGNGISLLTDCTGEYLSSPFEWDVLAPRQVANPYYDFDNFGSSLFILFQIVSQEGWIDVMWTGQSITGVFTQPDAFASQWNALFFVAFNLLGAVFVLTLFVSVFMRNYTEQTGVAFLTTEQRSWLELRKLLRQISPSKRPSSKEVRETWKEWCYRRAVTKNGRWQRSVTAVLVLHLLLLCLEWYPDNDRWDRARDYIFLVLTLFYIVNIIIRIIGLSWTRFRRSAWDVYSIFAVSGTFVTLILLLTNFKNRDYVQVHKLFLVSIALLLIPRNNQLDQLFKTAAASLTSIANLLATWFVLFLVFAIAFTQTFGLTRFADGETDNQNFRTVPKALVMLFRMSSGEGWNEVMADFTSVVPPYCTIGEHYYDGDCGSDGWAMALFISWNILSMYVFMNLFISLIYESFSYVYQRSSGLSVISREEIRRFKQAWAEFDPSGSGYISKEKFPRLLGELSGVFEMRIYDGDFTVSNIIADCTSRPQRAHPLGLDGPKDSPQVDLDKLNERLSEIPVTEIQRRRRRMNIFYEEVLVSADPDRGVEFNSLLMILAHYKVINDNKSLRLEEFLRRRARIQRVEEAVRRNVVVGFFDTLYWARRFRKALEAKKSARMTMVPQLDVPEIFIQDDSEDTPSAPSTPIDHQTPSWTTGSDNGTPLFTTGPSASRPNLRNRSDSIQVSPSASPTRPRAISQSSPSELRDIPEDWHFAEALIEGHNRSRSPSPSPQHLDPDATSDAYGGLGVGAGPRSRAQTLSATSPDSRPRAGTLSVAGASSTGARSRATSSVNAQNVLDVLDTSAWGESIRRSFTTRGSTFEPRGSASRDASAEPMPPLPDTRPSSSSNAEGNDHEHPHEL</sequence>
<dbReference type="FunFam" id="1.20.120.350:FF:000063">
    <property type="entry name" value="Calcium channel subunit Cch1"/>
    <property type="match status" value="1"/>
</dbReference>
<keyword evidence="4" id="KW-0597">Phosphoprotein</keyword>
<dbReference type="Gene3D" id="1.10.238.10">
    <property type="entry name" value="EF-hand"/>
    <property type="match status" value="1"/>
</dbReference>
<keyword evidence="24" id="KW-1185">Reference proteome</keyword>
<feature type="compositionally biased region" description="Low complexity" evidence="20">
    <location>
        <begin position="1091"/>
        <end position="1103"/>
    </location>
</feature>
<evidence type="ECO:0000256" key="8">
    <source>
        <dbReference type="ARBA" id="ARBA00022837"/>
    </source>
</evidence>
<keyword evidence="18" id="KW-0479">Metal-binding</keyword>
<feature type="region of interest" description="Disordered" evidence="20">
    <location>
        <begin position="306"/>
        <end position="338"/>
    </location>
</feature>
<feature type="transmembrane region" description="Helical" evidence="21">
    <location>
        <begin position="1214"/>
        <end position="1241"/>
    </location>
</feature>
<keyword evidence="2" id="KW-0813">Transport</keyword>
<dbReference type="Proteomes" id="UP000030641">
    <property type="component" value="Unassembled WGS sequence"/>
</dbReference>
<feature type="compositionally biased region" description="Polar residues" evidence="20">
    <location>
        <begin position="227"/>
        <end position="250"/>
    </location>
</feature>
<feature type="transmembrane region" description="Helical" evidence="21">
    <location>
        <begin position="1354"/>
        <end position="1376"/>
    </location>
</feature>
<evidence type="ECO:0000256" key="18">
    <source>
        <dbReference type="PIRSR" id="PIRSR602077-1"/>
    </source>
</evidence>
<evidence type="ECO:0000256" key="11">
    <source>
        <dbReference type="ARBA" id="ARBA00023065"/>
    </source>
</evidence>
<feature type="region of interest" description="Disordered" evidence="20">
    <location>
        <begin position="2093"/>
        <end position="2162"/>
    </location>
</feature>
<dbReference type="OrthoDB" id="416585at2759"/>
<dbReference type="SUPFAM" id="SSF47473">
    <property type="entry name" value="EF-hand"/>
    <property type="match status" value="1"/>
</dbReference>
<dbReference type="InterPro" id="IPR002077">
    <property type="entry name" value="VDCCAlpha1"/>
</dbReference>
<dbReference type="SUPFAM" id="SSF81324">
    <property type="entry name" value="Voltage-gated potassium channels"/>
    <property type="match status" value="4"/>
</dbReference>
<protein>
    <recommendedName>
        <fullName evidence="17">Calcium-channel protein CCH1</fullName>
    </recommendedName>
</protein>
<evidence type="ECO:0000256" key="12">
    <source>
        <dbReference type="ARBA" id="ARBA00023136"/>
    </source>
</evidence>
<reference evidence="23 24" key="1">
    <citation type="journal article" date="2014" name="BMC Genomics">
        <title>Genome sequencing of four Aureobasidium pullulans varieties: biotechnological potential, stress tolerance, and description of new species.</title>
        <authorList>
            <person name="Gostin Ar C."/>
            <person name="Ohm R.A."/>
            <person name="Kogej T."/>
            <person name="Sonjak S."/>
            <person name="Turk M."/>
            <person name="Zajc J."/>
            <person name="Zalar P."/>
            <person name="Grube M."/>
            <person name="Sun H."/>
            <person name="Han J."/>
            <person name="Sharma A."/>
            <person name="Chiniquy J."/>
            <person name="Ngan C.Y."/>
            <person name="Lipzen A."/>
            <person name="Barry K."/>
            <person name="Grigoriev I.V."/>
            <person name="Gunde-Cimerman N."/>
        </authorList>
    </citation>
    <scope>NUCLEOTIDE SEQUENCE [LARGE SCALE GENOMIC DNA]</scope>
    <source>
        <strain evidence="23 24">EXF-2481</strain>
    </source>
</reference>
<feature type="compositionally biased region" description="Polar residues" evidence="20">
    <location>
        <begin position="2127"/>
        <end position="2137"/>
    </location>
</feature>
<dbReference type="GeneID" id="25367973"/>
<dbReference type="FunFam" id="1.10.287.70:FF:000093">
    <property type="entry name" value="Calcium channel subunit Cch1"/>
    <property type="match status" value="1"/>
</dbReference>
<evidence type="ECO:0000256" key="15">
    <source>
        <dbReference type="ARBA" id="ARBA00057587"/>
    </source>
</evidence>
<feature type="transmembrane region" description="Helical" evidence="21">
    <location>
        <begin position="1760"/>
        <end position="1785"/>
    </location>
</feature>
<evidence type="ECO:0000256" key="21">
    <source>
        <dbReference type="SAM" id="Phobius"/>
    </source>
</evidence>
<keyword evidence="10 21" id="KW-1133">Transmembrane helix</keyword>
<comment type="similarity">
    <text evidence="16 19">Belongs to the calcium channel alpha-1 subunit (TC 1.A.1.11) family.</text>
</comment>
<evidence type="ECO:0000256" key="2">
    <source>
        <dbReference type="ARBA" id="ARBA00022448"/>
    </source>
</evidence>
<organism evidence="23 24">
    <name type="scientific">Aureobasidium subglaciale (strain EXF-2481)</name>
    <name type="common">Aureobasidium pullulans var. subglaciale</name>
    <dbReference type="NCBI Taxonomy" id="1043005"/>
    <lineage>
        <taxon>Eukaryota</taxon>
        <taxon>Fungi</taxon>
        <taxon>Dikarya</taxon>
        <taxon>Ascomycota</taxon>
        <taxon>Pezizomycotina</taxon>
        <taxon>Dothideomycetes</taxon>
        <taxon>Dothideomycetidae</taxon>
        <taxon>Dothideales</taxon>
        <taxon>Saccotheciaceae</taxon>
        <taxon>Aureobasidium</taxon>
    </lineage>
</organism>
<dbReference type="Gene3D" id="1.20.120.350">
    <property type="entry name" value="Voltage-gated potassium channels. Chain C"/>
    <property type="match status" value="4"/>
</dbReference>
<dbReference type="GO" id="GO:0008331">
    <property type="term" value="F:high voltage-gated calcium channel activity"/>
    <property type="evidence" value="ECO:0007669"/>
    <property type="project" value="TreeGrafter"/>
</dbReference>
<keyword evidence="12 21" id="KW-0472">Membrane</keyword>
<feature type="transmembrane region" description="Helical" evidence="21">
    <location>
        <begin position="524"/>
        <end position="543"/>
    </location>
</feature>
<dbReference type="STRING" id="1043005.A0A074YXK1"/>
<name>A0A074YXK1_AURSE</name>
<evidence type="ECO:0000256" key="5">
    <source>
        <dbReference type="ARBA" id="ARBA00022568"/>
    </source>
</evidence>
<keyword evidence="7 21" id="KW-0812">Transmembrane</keyword>
<keyword evidence="3" id="KW-1003">Cell membrane</keyword>
<dbReference type="InterPro" id="IPR011992">
    <property type="entry name" value="EF-hand-dom_pair"/>
</dbReference>
<feature type="compositionally biased region" description="Basic and acidic residues" evidence="20">
    <location>
        <begin position="2223"/>
        <end position="2232"/>
    </location>
</feature>
<dbReference type="FunCoup" id="A0A074YXK1">
    <property type="interactions" value="110"/>
</dbReference>
<dbReference type="GO" id="GO:0005509">
    <property type="term" value="F:calcium ion binding"/>
    <property type="evidence" value="ECO:0007669"/>
    <property type="project" value="InterPro"/>
</dbReference>